<keyword evidence="3" id="KW-1185">Reference proteome</keyword>
<dbReference type="PANTHER" id="PTHR46060">
    <property type="entry name" value="MARINER MOS1 TRANSPOSASE-LIKE PROTEIN"/>
    <property type="match status" value="1"/>
</dbReference>
<feature type="region of interest" description="Disordered" evidence="1">
    <location>
        <begin position="104"/>
        <end position="201"/>
    </location>
</feature>
<dbReference type="InterPro" id="IPR036397">
    <property type="entry name" value="RNaseH_sf"/>
</dbReference>
<dbReference type="Proteomes" id="UP001235939">
    <property type="component" value="Chromosome X"/>
</dbReference>
<gene>
    <name evidence="2" type="ORF">LAZ67_X003160</name>
</gene>
<dbReference type="InterPro" id="IPR001888">
    <property type="entry name" value="Transposase_1"/>
</dbReference>
<proteinExistence type="predicted"/>
<name>A0ABY6LWG6_9ARAC</name>
<evidence type="ECO:0000256" key="1">
    <source>
        <dbReference type="SAM" id="MobiDB-lite"/>
    </source>
</evidence>
<protein>
    <recommendedName>
        <fullName evidence="4">Mariner Mos1 transposase</fullName>
    </recommendedName>
</protein>
<evidence type="ECO:0008006" key="4">
    <source>
        <dbReference type="Google" id="ProtNLM"/>
    </source>
</evidence>
<reference evidence="2 3" key="1">
    <citation type="submission" date="2022-03" db="EMBL/GenBank/DDBJ databases">
        <title>A chromosomal length assembly of Cordylochernes scorpioides.</title>
        <authorList>
            <person name="Zeh D."/>
            <person name="Zeh J."/>
        </authorList>
    </citation>
    <scope>NUCLEOTIDE SEQUENCE [LARGE SCALE GENOMIC DNA]</scope>
    <source>
        <strain evidence="2">IN4F17</strain>
        <tissue evidence="2">Whole Body</tissue>
    </source>
</reference>
<evidence type="ECO:0000313" key="2">
    <source>
        <dbReference type="EMBL" id="UYV84712.1"/>
    </source>
</evidence>
<dbReference type="PANTHER" id="PTHR46060:SF1">
    <property type="entry name" value="MARINER MOS1 TRANSPOSASE-LIKE PROTEIN"/>
    <property type="match status" value="1"/>
</dbReference>
<dbReference type="EMBL" id="CP092886">
    <property type="protein sequence ID" value="UYV84712.1"/>
    <property type="molecule type" value="Genomic_DNA"/>
</dbReference>
<sequence>MTTNEIRLSNEMASQNITPCCGPVGCSQLRLGSSCYPVRLQTRLQWSSGHSEKRNSTQQASLEGGNLIETQAQQAVLISCTVLSSTAAKDGPRNRTDRLTSGFHRRAKAKTSLEDDDVPIDDTTTKPLFTPQENGRKGTRDKVPRLRWNPWQKHVKSTSQSHAHQLQHTEGKQEQKRRQKFIEPSRIFQEAHRRRRSNTKQKELAKTLGFTQPTIFNRLKQLGMIRKVGNWSPYEPKPRDIEHCSFTCEQLLQSKKRKGRSISIIQNVRQRVDTLAVPHNRWPSHGGKIMPCIWWDQLGVVYYELLQLNKRITGEHCEKNGCNTPIDTTIILPHLLYSPDIAPSDYYLFRSLQHGLADQHFSKYNEVKKWIDKWIAAKEPAFFRDKIC</sequence>
<dbReference type="Gene3D" id="1.10.10.10">
    <property type="entry name" value="Winged helix-like DNA-binding domain superfamily/Winged helix DNA-binding domain"/>
    <property type="match status" value="1"/>
</dbReference>
<organism evidence="2 3">
    <name type="scientific">Cordylochernes scorpioides</name>
    <dbReference type="NCBI Taxonomy" id="51811"/>
    <lineage>
        <taxon>Eukaryota</taxon>
        <taxon>Metazoa</taxon>
        <taxon>Ecdysozoa</taxon>
        <taxon>Arthropoda</taxon>
        <taxon>Chelicerata</taxon>
        <taxon>Arachnida</taxon>
        <taxon>Pseudoscorpiones</taxon>
        <taxon>Cheliferoidea</taxon>
        <taxon>Chernetidae</taxon>
        <taxon>Cordylochernes</taxon>
    </lineage>
</organism>
<feature type="compositionally biased region" description="Polar residues" evidence="1">
    <location>
        <begin position="157"/>
        <end position="166"/>
    </location>
</feature>
<dbReference type="InterPro" id="IPR052709">
    <property type="entry name" value="Transposase-MT_Hybrid"/>
</dbReference>
<evidence type="ECO:0000313" key="3">
    <source>
        <dbReference type="Proteomes" id="UP001235939"/>
    </source>
</evidence>
<feature type="compositionally biased region" description="Basic and acidic residues" evidence="1">
    <location>
        <begin position="134"/>
        <end position="144"/>
    </location>
</feature>
<dbReference type="InterPro" id="IPR036388">
    <property type="entry name" value="WH-like_DNA-bd_sf"/>
</dbReference>
<dbReference type="Pfam" id="PF01359">
    <property type="entry name" value="Transposase_1"/>
    <property type="match status" value="1"/>
</dbReference>
<dbReference type="Gene3D" id="3.30.420.10">
    <property type="entry name" value="Ribonuclease H-like superfamily/Ribonuclease H"/>
    <property type="match status" value="1"/>
</dbReference>
<accession>A0ABY6LWG6</accession>
<feature type="compositionally biased region" description="Basic and acidic residues" evidence="1">
    <location>
        <begin position="167"/>
        <end position="183"/>
    </location>
</feature>